<keyword evidence="1" id="KW-0479">Metal-binding</keyword>
<dbReference type="Proteomes" id="UP000070412">
    <property type="component" value="Unassembled WGS sequence"/>
</dbReference>
<feature type="domain" description="EF-hand" evidence="4">
    <location>
        <begin position="26"/>
        <end position="61"/>
    </location>
</feature>
<name>A0A132AHP7_SARSC</name>
<evidence type="ECO:0000313" key="7">
    <source>
        <dbReference type="EnsemblMetazoa" id="KAF7495348.1"/>
    </source>
</evidence>
<organism evidence="6 9">
    <name type="scientific">Sarcoptes scabiei</name>
    <name type="common">Itch mite</name>
    <name type="synonym">Acarus scabiei</name>
    <dbReference type="NCBI Taxonomy" id="52283"/>
    <lineage>
        <taxon>Eukaryota</taxon>
        <taxon>Metazoa</taxon>
        <taxon>Ecdysozoa</taxon>
        <taxon>Arthropoda</taxon>
        <taxon>Chelicerata</taxon>
        <taxon>Arachnida</taxon>
        <taxon>Acari</taxon>
        <taxon>Acariformes</taxon>
        <taxon>Sarcoptiformes</taxon>
        <taxon>Astigmata</taxon>
        <taxon>Psoroptidia</taxon>
        <taxon>Sarcoptoidea</taxon>
        <taxon>Sarcoptidae</taxon>
        <taxon>Sarcoptinae</taxon>
        <taxon>Sarcoptes</taxon>
    </lineage>
</organism>
<dbReference type="SMART" id="SM00054">
    <property type="entry name" value="EFh"/>
    <property type="match status" value="2"/>
</dbReference>
<evidence type="ECO:0000256" key="3">
    <source>
        <dbReference type="ARBA" id="ARBA00022837"/>
    </source>
</evidence>
<dbReference type="GO" id="GO:0009791">
    <property type="term" value="P:post-embryonic development"/>
    <property type="evidence" value="ECO:0007669"/>
    <property type="project" value="UniProtKB-ARBA"/>
</dbReference>
<dbReference type="EMBL" id="WVUK01000048">
    <property type="protein sequence ID" value="KAF7495348.1"/>
    <property type="molecule type" value="Genomic_DNA"/>
</dbReference>
<evidence type="ECO:0000256" key="2">
    <source>
        <dbReference type="ARBA" id="ARBA00022737"/>
    </source>
</evidence>
<dbReference type="FunFam" id="1.10.238.10:FF:000007">
    <property type="entry name" value="Putative myosin regulatory light chain sqh"/>
    <property type="match status" value="1"/>
</dbReference>
<keyword evidence="8" id="KW-1185">Reference proteome</keyword>
<dbReference type="PROSITE" id="PS00018">
    <property type="entry name" value="EF_HAND_1"/>
    <property type="match status" value="2"/>
</dbReference>
<accession>A0A132AHP7</accession>
<keyword evidence="3" id="KW-0106">Calcium</keyword>
<evidence type="ECO:0000256" key="1">
    <source>
        <dbReference type="ARBA" id="ARBA00022723"/>
    </source>
</evidence>
<reference evidence="8" key="2">
    <citation type="journal article" date="2020" name="PLoS Negl. Trop. Dis.">
        <title>High-quality nuclear genome for Sarcoptes scabiei-A critical resource for a neglected parasite.</title>
        <authorList>
            <person name="Korhonen P.K."/>
            <person name="Gasser R.B."/>
            <person name="Ma G."/>
            <person name="Wang T."/>
            <person name="Stroehlein A.J."/>
            <person name="Young N.D."/>
            <person name="Ang C.S."/>
            <person name="Fernando D.D."/>
            <person name="Lu H.C."/>
            <person name="Taylor S."/>
            <person name="Reynolds S.L."/>
            <person name="Mofiz E."/>
            <person name="Najaraj S.H."/>
            <person name="Gowda H."/>
            <person name="Madugundu A."/>
            <person name="Renuse S."/>
            <person name="Holt D."/>
            <person name="Pandey A."/>
            <person name="Papenfuss A.T."/>
            <person name="Fischer K."/>
        </authorList>
    </citation>
    <scope>NUCLEOTIDE SEQUENCE [LARGE SCALE GENOMIC DNA]</scope>
</reference>
<dbReference type="InterPro" id="IPR011992">
    <property type="entry name" value="EF-hand-dom_pair"/>
</dbReference>
<sequence length="169" mass="18909">MSAKTSSAKKRATRTTSNIFAMFSQNQIAEFKEAFTFIDQDKDGLISKADLRTTFDALGRMYPDDQLQGMLNEAPGPLNFTMFLSIFGERIAGGDNPDIIRSAFKTFDNDETGMVNAEDLRKMLTKFGEKLTDEEMDLALAEARMDSKGRFNIDSFIKLITGSEQEEDG</sequence>
<dbReference type="InterPro" id="IPR018247">
    <property type="entry name" value="EF_Hand_1_Ca_BS"/>
</dbReference>
<dbReference type="PANTHER" id="PTHR23049">
    <property type="entry name" value="MYOSIN REGULATORY LIGHT CHAIN 2"/>
    <property type="match status" value="1"/>
</dbReference>
<dbReference type="OrthoDB" id="429467at2759"/>
<dbReference type="InterPro" id="IPR050403">
    <property type="entry name" value="Myosin_RLC"/>
</dbReference>
<feature type="domain" description="EF-hand" evidence="4">
    <location>
        <begin position="95"/>
        <end position="130"/>
    </location>
</feature>
<dbReference type="VEuPathDB" id="VectorBase:SSCA001992"/>
<dbReference type="InterPro" id="IPR002048">
    <property type="entry name" value="EF_hand_dom"/>
</dbReference>
<dbReference type="AlphaFoldDB" id="A0A132AHP7"/>
<evidence type="ECO:0000259" key="4">
    <source>
        <dbReference type="PROSITE" id="PS50222"/>
    </source>
</evidence>
<evidence type="ECO:0000313" key="5">
    <source>
        <dbReference type="EMBL" id="KAF7495348.1"/>
    </source>
</evidence>
<evidence type="ECO:0000313" key="9">
    <source>
        <dbReference type="Proteomes" id="UP000616769"/>
    </source>
</evidence>
<reference evidence="6 9" key="1">
    <citation type="journal article" date="2015" name="Parasit. Vectors">
        <title>Draft genome of the scabies mite.</title>
        <authorList>
            <person name="Rider S.D.Jr."/>
            <person name="Morgan M.S."/>
            <person name="Arlian L.G."/>
        </authorList>
    </citation>
    <scope>NUCLEOTIDE SEQUENCE [LARGE SCALE GENOMIC DNA]</scope>
    <source>
        <strain evidence="6">Arlian Lab</strain>
    </source>
</reference>
<dbReference type="GO" id="GO:0005509">
    <property type="term" value="F:calcium ion binding"/>
    <property type="evidence" value="ECO:0007669"/>
    <property type="project" value="InterPro"/>
</dbReference>
<reference evidence="7" key="4">
    <citation type="submission" date="2022-06" db="UniProtKB">
        <authorList>
            <consortium name="EnsemblMetazoa"/>
        </authorList>
    </citation>
    <scope>IDENTIFICATION</scope>
</reference>
<dbReference type="PROSITE" id="PS50222">
    <property type="entry name" value="EF_HAND_2"/>
    <property type="match status" value="2"/>
</dbReference>
<dbReference type="EnsemblMetazoa" id="SSS_4956s_mrna">
    <property type="protein sequence ID" value="KAF7495348.1"/>
    <property type="gene ID" value="SSS_4956"/>
</dbReference>
<dbReference type="OMA" id="NDETGMV"/>
<evidence type="ECO:0000313" key="6">
    <source>
        <dbReference type="EMBL" id="KPM10514.1"/>
    </source>
</evidence>
<dbReference type="Gene3D" id="1.10.238.10">
    <property type="entry name" value="EF-hand"/>
    <property type="match status" value="2"/>
</dbReference>
<dbReference type="Proteomes" id="UP000616769">
    <property type="component" value="Unassembled WGS sequence"/>
</dbReference>
<reference evidence="5" key="3">
    <citation type="submission" date="2020-01" db="EMBL/GenBank/DDBJ databases">
        <authorList>
            <person name="Korhonen P.K.K."/>
            <person name="Guangxu M.G."/>
            <person name="Wang T.W."/>
            <person name="Stroehlein A.J.S."/>
            <person name="Young N.D."/>
            <person name="Ang C.-S.A."/>
            <person name="Fernando D.W.F."/>
            <person name="Lu H.L."/>
            <person name="Taylor S.T."/>
            <person name="Ehtesham M.E.M."/>
            <person name="Najaraj S.H.N."/>
            <person name="Harsha G.H.G."/>
            <person name="Madugundu A.M."/>
            <person name="Renuse S.R."/>
            <person name="Holt D.H."/>
            <person name="Pandey A.P."/>
            <person name="Papenfuss A.P."/>
            <person name="Gasser R.B.G."/>
            <person name="Fischer K.F."/>
        </authorList>
    </citation>
    <scope>NUCLEOTIDE SEQUENCE</scope>
    <source>
        <strain evidence="5">SSS_KF_BRIS2020</strain>
    </source>
</reference>
<dbReference type="Pfam" id="PF13405">
    <property type="entry name" value="EF-hand_6"/>
    <property type="match status" value="1"/>
</dbReference>
<dbReference type="Pfam" id="PF13499">
    <property type="entry name" value="EF-hand_7"/>
    <property type="match status" value="1"/>
</dbReference>
<keyword evidence="2" id="KW-0677">Repeat</keyword>
<proteinExistence type="predicted"/>
<dbReference type="SUPFAM" id="SSF47473">
    <property type="entry name" value="EF-hand"/>
    <property type="match status" value="1"/>
</dbReference>
<dbReference type="EMBL" id="JXLN01015284">
    <property type="protein sequence ID" value="KPM10514.1"/>
    <property type="molecule type" value="Genomic_DNA"/>
</dbReference>
<evidence type="ECO:0000313" key="8">
    <source>
        <dbReference type="Proteomes" id="UP000070412"/>
    </source>
</evidence>
<gene>
    <name evidence="6" type="ORF">QR98_0090700</name>
    <name evidence="5" type="ORF">SSS_4956</name>
</gene>
<protein>
    <submittedName>
        <fullName evidence="6">EF-hand domain containing protein 3</fullName>
    </submittedName>
    <submittedName>
        <fullName evidence="5">Myosin regulatory light polypeptide 9</fullName>
    </submittedName>
</protein>